<gene>
    <name evidence="1" type="ORF">HKN21_03985</name>
</gene>
<dbReference type="NCBIfam" id="TIGR01549">
    <property type="entry name" value="HAD-SF-IA-v1"/>
    <property type="match status" value="1"/>
</dbReference>
<dbReference type="SUPFAM" id="SSF56784">
    <property type="entry name" value="HAD-like"/>
    <property type="match status" value="1"/>
</dbReference>
<reference evidence="1 2" key="1">
    <citation type="submission" date="2020-03" db="EMBL/GenBank/DDBJ databases">
        <title>Metabolic flexibility allows generalist bacteria to become dominant in a frequently disturbed ecosystem.</title>
        <authorList>
            <person name="Chen Y.-J."/>
            <person name="Leung P.M."/>
            <person name="Bay S.K."/>
            <person name="Hugenholtz P."/>
            <person name="Kessler A.J."/>
            <person name="Shelley G."/>
            <person name="Waite D.W."/>
            <person name="Cook P.L."/>
            <person name="Greening C."/>
        </authorList>
    </citation>
    <scope>NUCLEOTIDE SEQUENCE [LARGE SCALE GENOMIC DNA]</scope>
    <source>
        <strain evidence="1">SS_bin_28</strain>
    </source>
</reference>
<dbReference type="InterPro" id="IPR036412">
    <property type="entry name" value="HAD-like_sf"/>
</dbReference>
<sequence length="219" mass="23933">MNTPSSRKLVIFDLDGTLVDTLEPTFHCFAEAVYPVIGFRPTKEQVEERFGPADHEIVSEWVGPEHAEAAVKRLYDCYATQFAERGPFPGVHELLQGLKNAGHALALFTGRGRPSADQILRSMDLEKFFDATVTGEEVPQSKPAPDGLLKILKDLDIPAQDSVFIGDSPLDLGSAEAAGVEFVFFAPSEASSHRVPALRLTTHLADRLEELGFGLRSIS</sequence>
<dbReference type="PANTHER" id="PTHR43434:SF1">
    <property type="entry name" value="PHOSPHOGLYCOLATE PHOSPHATASE"/>
    <property type="match status" value="1"/>
</dbReference>
<dbReference type="InterPro" id="IPR006439">
    <property type="entry name" value="HAD-SF_hydro_IA"/>
</dbReference>
<dbReference type="InterPro" id="IPR023214">
    <property type="entry name" value="HAD_sf"/>
</dbReference>
<dbReference type="GO" id="GO:0008967">
    <property type="term" value="F:phosphoglycolate phosphatase activity"/>
    <property type="evidence" value="ECO:0007669"/>
    <property type="project" value="TreeGrafter"/>
</dbReference>
<dbReference type="SFLD" id="SFLDG01135">
    <property type="entry name" value="C1.5.6:_HAD__Beta-PGM__Phospha"/>
    <property type="match status" value="1"/>
</dbReference>
<dbReference type="Gene3D" id="1.10.150.240">
    <property type="entry name" value="Putative phosphatase, domain 2"/>
    <property type="match status" value="1"/>
</dbReference>
<protein>
    <submittedName>
        <fullName evidence="1">HAD family hydrolase</fullName>
    </submittedName>
</protein>
<accession>A0A7Y2E644</accession>
<dbReference type="SFLD" id="SFLDG01129">
    <property type="entry name" value="C1.5:_HAD__Beta-PGM__Phosphata"/>
    <property type="match status" value="1"/>
</dbReference>
<proteinExistence type="predicted"/>
<dbReference type="PANTHER" id="PTHR43434">
    <property type="entry name" value="PHOSPHOGLYCOLATE PHOSPHATASE"/>
    <property type="match status" value="1"/>
</dbReference>
<dbReference type="AlphaFoldDB" id="A0A7Y2E644"/>
<dbReference type="InterPro" id="IPR050155">
    <property type="entry name" value="HAD-like_hydrolase_sf"/>
</dbReference>
<dbReference type="InterPro" id="IPR041492">
    <property type="entry name" value="HAD_2"/>
</dbReference>
<evidence type="ECO:0000313" key="1">
    <source>
        <dbReference type="EMBL" id="NNF05896.1"/>
    </source>
</evidence>
<dbReference type="EMBL" id="JABDJR010000150">
    <property type="protein sequence ID" value="NNF05896.1"/>
    <property type="molecule type" value="Genomic_DNA"/>
</dbReference>
<dbReference type="Proteomes" id="UP000547674">
    <property type="component" value="Unassembled WGS sequence"/>
</dbReference>
<dbReference type="GO" id="GO:0006281">
    <property type="term" value="P:DNA repair"/>
    <property type="evidence" value="ECO:0007669"/>
    <property type="project" value="TreeGrafter"/>
</dbReference>
<keyword evidence="1" id="KW-0378">Hydrolase</keyword>
<dbReference type="NCBIfam" id="TIGR01509">
    <property type="entry name" value="HAD-SF-IA-v3"/>
    <property type="match status" value="1"/>
</dbReference>
<evidence type="ECO:0000313" key="2">
    <source>
        <dbReference type="Proteomes" id="UP000547674"/>
    </source>
</evidence>
<dbReference type="Gene3D" id="3.40.50.1000">
    <property type="entry name" value="HAD superfamily/HAD-like"/>
    <property type="match status" value="1"/>
</dbReference>
<dbReference type="SFLD" id="SFLDS00003">
    <property type="entry name" value="Haloacid_Dehalogenase"/>
    <property type="match status" value="1"/>
</dbReference>
<dbReference type="InterPro" id="IPR023198">
    <property type="entry name" value="PGP-like_dom2"/>
</dbReference>
<name>A0A7Y2E644_UNCEI</name>
<organism evidence="1 2">
    <name type="scientific">Eiseniibacteriota bacterium</name>
    <dbReference type="NCBI Taxonomy" id="2212470"/>
    <lineage>
        <taxon>Bacteria</taxon>
        <taxon>Candidatus Eiseniibacteriota</taxon>
    </lineage>
</organism>
<dbReference type="Pfam" id="PF13419">
    <property type="entry name" value="HAD_2"/>
    <property type="match status" value="1"/>
</dbReference>
<comment type="caution">
    <text evidence="1">The sequence shown here is derived from an EMBL/GenBank/DDBJ whole genome shotgun (WGS) entry which is preliminary data.</text>
</comment>